<accession>A0A7S1Y1X6</accession>
<name>A0A7S1Y1X6_9STRA</name>
<dbReference type="AlphaFoldDB" id="A0A7S1Y1X6"/>
<dbReference type="EMBL" id="HBGK01010367">
    <property type="protein sequence ID" value="CAD9276478.1"/>
    <property type="molecule type" value="Transcribed_RNA"/>
</dbReference>
<sequence length="359" mass="40094">MFSTKNKNLDAIKERDKELDGWRRGPLRELVKIDPNKQRKWRPKYFVPESPIYQGLYKLAADTNRHNGKVWVMYARPCSGKTVSGRYLMEQAGNDFQIKRGLFLTKEEGDPLVTKLAKLIGAPVTDDLTWVNTLFEALSGVEESGFESLRRSAFAALCCGACGEIEKPNLDEFHRLTSFIGNEAPFIVIDDFRGEIGAEDKQFFQIASELCGLRRVNMFVFTDNRDTANALCKIDGGSRIKPLPGFYKGNPNGSDDIQWTEEAWKVEDLSKLIFAYYPRIRDSGQYVGPDGNVIFVKDGTLPDDALDLACAIDRGLGGWAGVVLTTINTHLCSTNGTVLMSTSDDIAEMNSSLYPEKDS</sequence>
<protein>
    <submittedName>
        <fullName evidence="1">Uncharacterized protein</fullName>
    </submittedName>
</protein>
<evidence type="ECO:0000313" key="1">
    <source>
        <dbReference type="EMBL" id="CAD9276478.1"/>
    </source>
</evidence>
<organism evidence="1">
    <name type="scientific">Grammatophora oceanica</name>
    <dbReference type="NCBI Taxonomy" id="210454"/>
    <lineage>
        <taxon>Eukaryota</taxon>
        <taxon>Sar</taxon>
        <taxon>Stramenopiles</taxon>
        <taxon>Ochrophyta</taxon>
        <taxon>Bacillariophyta</taxon>
        <taxon>Fragilariophyceae</taxon>
        <taxon>Fragilariophycidae</taxon>
        <taxon>Rhabdonematales</taxon>
        <taxon>Grammatophoraceae</taxon>
        <taxon>Grammatophora</taxon>
    </lineage>
</organism>
<proteinExistence type="predicted"/>
<gene>
    <name evidence="1" type="ORF">GOCE00092_LOCUS5386</name>
</gene>
<reference evidence="1" key="1">
    <citation type="submission" date="2021-01" db="EMBL/GenBank/DDBJ databases">
        <authorList>
            <person name="Corre E."/>
            <person name="Pelletier E."/>
            <person name="Niang G."/>
            <person name="Scheremetjew M."/>
            <person name="Finn R."/>
            <person name="Kale V."/>
            <person name="Holt S."/>
            <person name="Cochrane G."/>
            <person name="Meng A."/>
            <person name="Brown T."/>
            <person name="Cohen L."/>
        </authorList>
    </citation>
    <scope>NUCLEOTIDE SEQUENCE</scope>
    <source>
        <strain evidence="1">CCMP 410</strain>
    </source>
</reference>